<dbReference type="Proteomes" id="UP001648503">
    <property type="component" value="Unassembled WGS sequence"/>
</dbReference>
<feature type="region of interest" description="Disordered" evidence="1">
    <location>
        <begin position="184"/>
        <end position="238"/>
    </location>
</feature>
<feature type="compositionally biased region" description="Basic and acidic residues" evidence="1">
    <location>
        <begin position="208"/>
        <end position="217"/>
    </location>
</feature>
<evidence type="ECO:0000256" key="2">
    <source>
        <dbReference type="SAM" id="SignalP"/>
    </source>
</evidence>
<keyword evidence="2" id="KW-0732">Signal</keyword>
<gene>
    <name evidence="3" type="ORF">BASA50_008038</name>
</gene>
<evidence type="ECO:0000313" key="4">
    <source>
        <dbReference type="Proteomes" id="UP001648503"/>
    </source>
</evidence>
<reference evidence="3 4" key="1">
    <citation type="submission" date="2021-02" db="EMBL/GenBank/DDBJ databases">
        <title>Variation within the Batrachochytrium salamandrivorans European outbreak.</title>
        <authorList>
            <person name="Kelly M."/>
            <person name="Pasmans F."/>
            <person name="Shea T.P."/>
            <person name="Munoz J.F."/>
            <person name="Carranza S."/>
            <person name="Cuomo C.A."/>
            <person name="Martel A."/>
        </authorList>
    </citation>
    <scope>NUCLEOTIDE SEQUENCE [LARGE SCALE GENOMIC DNA]</scope>
    <source>
        <strain evidence="3 4">AMFP18/2</strain>
    </source>
</reference>
<accession>A0ABQ8F532</accession>
<feature type="compositionally biased region" description="Acidic residues" evidence="1">
    <location>
        <begin position="194"/>
        <end position="203"/>
    </location>
</feature>
<evidence type="ECO:0000256" key="1">
    <source>
        <dbReference type="SAM" id="MobiDB-lite"/>
    </source>
</evidence>
<feature type="compositionally biased region" description="Basic and acidic residues" evidence="1">
    <location>
        <begin position="224"/>
        <end position="238"/>
    </location>
</feature>
<keyword evidence="4" id="KW-1185">Reference proteome</keyword>
<feature type="chain" id="PRO_5045436221" evidence="2">
    <location>
        <begin position="19"/>
        <end position="534"/>
    </location>
</feature>
<protein>
    <submittedName>
        <fullName evidence="3">Uncharacterized protein</fullName>
    </submittedName>
</protein>
<feature type="signal peptide" evidence="2">
    <location>
        <begin position="1"/>
        <end position="18"/>
    </location>
</feature>
<comment type="caution">
    <text evidence="3">The sequence shown here is derived from an EMBL/GenBank/DDBJ whole genome shotgun (WGS) entry which is preliminary data.</text>
</comment>
<feature type="region of interest" description="Disordered" evidence="1">
    <location>
        <begin position="25"/>
        <end position="45"/>
    </location>
</feature>
<name>A0ABQ8F532_9FUNG</name>
<proteinExistence type="predicted"/>
<organism evidence="3 4">
    <name type="scientific">Batrachochytrium salamandrivorans</name>
    <dbReference type="NCBI Taxonomy" id="1357716"/>
    <lineage>
        <taxon>Eukaryota</taxon>
        <taxon>Fungi</taxon>
        <taxon>Fungi incertae sedis</taxon>
        <taxon>Chytridiomycota</taxon>
        <taxon>Chytridiomycota incertae sedis</taxon>
        <taxon>Chytridiomycetes</taxon>
        <taxon>Rhizophydiales</taxon>
        <taxon>Rhizophydiales incertae sedis</taxon>
        <taxon>Batrachochytrium</taxon>
    </lineage>
</organism>
<sequence length="534" mass="59787">MQFSIACIVVWAALSAYASPPPPTGIDSNASPKSMGKGATPPPPTYSDIDAFPPPPTDIDMADFPPPPTYSNIEEFYANMDSNGFYTGDDSDIEKFYANMYGDASYTGMDDDASYTGDDSDIEEFYANMYGDASYTGMGSNAPPTGRDSDASVDINGDASPTGMGKGDLKDIYEVMIALIKKGPRPTYETREYEDSETEEEDLGPANCKEDDPRDFIDNGEGEGPDRSESTQENIESIRDHFRPFADKKKRCLDQRRYPWYALKQCDYFTLCEIGQENLELMQGVEQRIAKAHKKHSSGLKDLMLHEIALRKVIYRSMKPGETLRDLKVSKAIQERFASLEKEVYECKLREKGQQDLRKYWIGYRSTIDAINNEMRFLGSSPIHRPDVLKKLSWLPKCDSMLKFKIVNGDLSFDQSRAHGTRYLMLARMDALWTARKAIQIGILVDTHPFSVDHCILCDQQLLSTSIAHLVVECEQVTGHRIQSGLVPAIQKSRLRLLGRALDPGVENVYTWLRGGVLNGEADLDQLVGRDCGA</sequence>
<dbReference type="EMBL" id="JAFCIX010000379">
    <property type="protein sequence ID" value="KAH6592422.1"/>
    <property type="molecule type" value="Genomic_DNA"/>
</dbReference>
<evidence type="ECO:0000313" key="3">
    <source>
        <dbReference type="EMBL" id="KAH6592422.1"/>
    </source>
</evidence>